<gene>
    <name evidence="4" type="ORF">GCM10010201_00610</name>
</gene>
<proteinExistence type="predicted"/>
<dbReference type="EMBL" id="BAAARY010000001">
    <property type="protein sequence ID" value="GAA2509907.1"/>
    <property type="molecule type" value="Genomic_DNA"/>
</dbReference>
<dbReference type="PROSITE" id="PS51257">
    <property type="entry name" value="PROKAR_LIPOPROTEIN"/>
    <property type="match status" value="1"/>
</dbReference>
<evidence type="ECO:0000313" key="4">
    <source>
        <dbReference type="EMBL" id="GAA2509907.1"/>
    </source>
</evidence>
<feature type="region of interest" description="Disordered" evidence="2">
    <location>
        <begin position="33"/>
        <end position="63"/>
    </location>
</feature>
<organism evidence="4 5">
    <name type="scientific">Pilimelia columellifera subsp. columellifera</name>
    <dbReference type="NCBI Taxonomy" id="706583"/>
    <lineage>
        <taxon>Bacteria</taxon>
        <taxon>Bacillati</taxon>
        <taxon>Actinomycetota</taxon>
        <taxon>Actinomycetes</taxon>
        <taxon>Micromonosporales</taxon>
        <taxon>Micromonosporaceae</taxon>
        <taxon>Pilimelia</taxon>
    </lineage>
</organism>
<evidence type="ECO:0000256" key="2">
    <source>
        <dbReference type="SAM" id="MobiDB-lite"/>
    </source>
</evidence>
<accession>A0ABN3MVT9</accession>
<dbReference type="Pfam" id="PF07501">
    <property type="entry name" value="G5"/>
    <property type="match status" value="1"/>
</dbReference>
<dbReference type="PROSITE" id="PS51109">
    <property type="entry name" value="G5"/>
    <property type="match status" value="1"/>
</dbReference>
<comment type="caution">
    <text evidence="4">The sequence shown here is derived from an EMBL/GenBank/DDBJ whole genome shotgun (WGS) entry which is preliminary data.</text>
</comment>
<keyword evidence="1" id="KW-0732">Signal</keyword>
<keyword evidence="5" id="KW-1185">Reference proteome</keyword>
<dbReference type="Gene3D" id="2.20.230.10">
    <property type="entry name" value="Resuscitation-promoting factor rpfb"/>
    <property type="match status" value="1"/>
</dbReference>
<evidence type="ECO:0000313" key="5">
    <source>
        <dbReference type="Proteomes" id="UP001499978"/>
    </source>
</evidence>
<evidence type="ECO:0000256" key="1">
    <source>
        <dbReference type="ARBA" id="ARBA00022729"/>
    </source>
</evidence>
<protein>
    <recommendedName>
        <fullName evidence="3">G5 domain-containing protein</fullName>
    </recommendedName>
</protein>
<dbReference type="Proteomes" id="UP001499978">
    <property type="component" value="Unassembled WGS sequence"/>
</dbReference>
<feature type="domain" description="G5" evidence="3">
    <location>
        <begin position="69"/>
        <end position="149"/>
    </location>
</feature>
<name>A0ABN3MVT9_9ACTN</name>
<dbReference type="SMART" id="SM01208">
    <property type="entry name" value="G5"/>
    <property type="match status" value="1"/>
</dbReference>
<reference evidence="4 5" key="1">
    <citation type="journal article" date="2019" name="Int. J. Syst. Evol. Microbiol.">
        <title>The Global Catalogue of Microorganisms (GCM) 10K type strain sequencing project: providing services to taxonomists for standard genome sequencing and annotation.</title>
        <authorList>
            <consortium name="The Broad Institute Genomics Platform"/>
            <consortium name="The Broad Institute Genome Sequencing Center for Infectious Disease"/>
            <person name="Wu L."/>
            <person name="Ma J."/>
        </authorList>
    </citation>
    <scope>NUCLEOTIDE SEQUENCE [LARGE SCALE GENOMIC DNA]</scope>
    <source>
        <strain evidence="4 5">JCM 3367</strain>
    </source>
</reference>
<sequence>MPQRPHGWFRGNPAAKATLVAVAIFLAGCGGETQKTVNASNSTPTPVSTETGEATPSADVTPSAVTTTGPVVVKRTVTETEAIPFTTKQVNDPSLPSGTTKVKVPGVAGVKTLTFEVTSTNGAQTGRKLIRTVITKRPATRVIAKGTKRQQRCDPNYSGACVPIGKGDVDCAGGSGNGPAYVSGPVKVIGDDTHKLDRDGDGYGCD</sequence>
<dbReference type="InterPro" id="IPR011098">
    <property type="entry name" value="G5_dom"/>
</dbReference>
<evidence type="ECO:0000259" key="3">
    <source>
        <dbReference type="PROSITE" id="PS51109"/>
    </source>
</evidence>